<name>A0ACB9K3A9_9ASTR</name>
<dbReference type="Proteomes" id="UP001056120">
    <property type="component" value="Linkage Group LG01"/>
</dbReference>
<evidence type="ECO:0000313" key="1">
    <source>
        <dbReference type="EMBL" id="KAI3826732.1"/>
    </source>
</evidence>
<proteinExistence type="predicted"/>
<reference evidence="2" key="1">
    <citation type="journal article" date="2022" name="Mol. Ecol. Resour.">
        <title>The genomes of chicory, endive, great burdock and yacon provide insights into Asteraceae palaeo-polyploidization history and plant inulin production.</title>
        <authorList>
            <person name="Fan W."/>
            <person name="Wang S."/>
            <person name="Wang H."/>
            <person name="Wang A."/>
            <person name="Jiang F."/>
            <person name="Liu H."/>
            <person name="Zhao H."/>
            <person name="Xu D."/>
            <person name="Zhang Y."/>
        </authorList>
    </citation>
    <scope>NUCLEOTIDE SEQUENCE [LARGE SCALE GENOMIC DNA]</scope>
    <source>
        <strain evidence="2">cv. Yunnan</strain>
    </source>
</reference>
<gene>
    <name evidence="1" type="ORF">L1987_00785</name>
</gene>
<organism evidence="1 2">
    <name type="scientific">Smallanthus sonchifolius</name>
    <dbReference type="NCBI Taxonomy" id="185202"/>
    <lineage>
        <taxon>Eukaryota</taxon>
        <taxon>Viridiplantae</taxon>
        <taxon>Streptophyta</taxon>
        <taxon>Embryophyta</taxon>
        <taxon>Tracheophyta</taxon>
        <taxon>Spermatophyta</taxon>
        <taxon>Magnoliopsida</taxon>
        <taxon>eudicotyledons</taxon>
        <taxon>Gunneridae</taxon>
        <taxon>Pentapetalae</taxon>
        <taxon>asterids</taxon>
        <taxon>campanulids</taxon>
        <taxon>Asterales</taxon>
        <taxon>Asteraceae</taxon>
        <taxon>Asteroideae</taxon>
        <taxon>Heliantheae alliance</taxon>
        <taxon>Millerieae</taxon>
        <taxon>Smallanthus</taxon>
    </lineage>
</organism>
<comment type="caution">
    <text evidence="1">The sequence shown here is derived from an EMBL/GenBank/DDBJ whole genome shotgun (WGS) entry which is preliminary data.</text>
</comment>
<sequence>MRMQHKSSKTGGAGHRWWWSKEEQVTGGISLAGISHREPFSRILEAHRCRLRLGSPPPPWRSASASLAEIRSGSGSGSGRVVVFGVAEKICEEVVVGKIEEYRVKII</sequence>
<evidence type="ECO:0000313" key="2">
    <source>
        <dbReference type="Proteomes" id="UP001056120"/>
    </source>
</evidence>
<keyword evidence="2" id="KW-1185">Reference proteome</keyword>
<dbReference type="EMBL" id="CM042018">
    <property type="protein sequence ID" value="KAI3826732.1"/>
    <property type="molecule type" value="Genomic_DNA"/>
</dbReference>
<protein>
    <submittedName>
        <fullName evidence="1">Uncharacterized protein</fullName>
    </submittedName>
</protein>
<reference evidence="1 2" key="2">
    <citation type="journal article" date="2022" name="Mol. Ecol. Resour.">
        <title>The genomes of chicory, endive, great burdock and yacon provide insights into Asteraceae paleo-polyploidization history and plant inulin production.</title>
        <authorList>
            <person name="Fan W."/>
            <person name="Wang S."/>
            <person name="Wang H."/>
            <person name="Wang A."/>
            <person name="Jiang F."/>
            <person name="Liu H."/>
            <person name="Zhao H."/>
            <person name="Xu D."/>
            <person name="Zhang Y."/>
        </authorList>
    </citation>
    <scope>NUCLEOTIDE SEQUENCE [LARGE SCALE GENOMIC DNA]</scope>
    <source>
        <strain evidence="2">cv. Yunnan</strain>
        <tissue evidence="1">Leaves</tissue>
    </source>
</reference>
<accession>A0ACB9K3A9</accession>